<evidence type="ECO:0000259" key="13">
    <source>
        <dbReference type="PROSITE" id="PS00300"/>
    </source>
</evidence>
<dbReference type="InterPro" id="IPR036225">
    <property type="entry name" value="SRP/SRP_N"/>
</dbReference>
<dbReference type="Pfam" id="PF00448">
    <property type="entry name" value="SRP54"/>
    <property type="match status" value="1"/>
</dbReference>
<evidence type="ECO:0000256" key="2">
    <source>
        <dbReference type="ARBA" id="ARBA00008531"/>
    </source>
</evidence>
<reference evidence="14 15" key="2">
    <citation type="journal article" date="2013" name="Genome Biol. Evol.">
        <title>Genome sequencing of Giardia lamblia genotypes A2 and B isolates (DH and GS) and comparative analysis with the genomes of genotypes A1 and E (WB and Pig).</title>
        <authorList>
            <person name="Adam R.D."/>
            <person name="Dahlstrom E.W."/>
            <person name="Martens C.A."/>
            <person name="Bruno D.P."/>
            <person name="Barbian K.D."/>
            <person name="Ricklefs S.M."/>
            <person name="Hernandez M.M."/>
            <person name="Narla N.P."/>
            <person name="Patel R.B."/>
            <person name="Porcella S.F."/>
            <person name="Nash T.E."/>
        </authorList>
    </citation>
    <scope>NUCLEOTIDE SEQUENCE [LARGE SCALE GENOMIC DNA]</scope>
    <source>
        <strain evidence="14 15">DH</strain>
    </source>
</reference>
<dbReference type="VEuPathDB" id="GiardiaDB:DHA2_14856"/>
<evidence type="ECO:0000256" key="11">
    <source>
        <dbReference type="ARBA" id="ARBA00081194"/>
    </source>
</evidence>
<dbReference type="PANTHER" id="PTHR43134">
    <property type="entry name" value="SIGNAL RECOGNITION PARTICLE RECEPTOR SUBUNIT ALPHA"/>
    <property type="match status" value="1"/>
</dbReference>
<dbReference type="SMART" id="SM00962">
    <property type="entry name" value="SRP54"/>
    <property type="match status" value="1"/>
</dbReference>
<evidence type="ECO:0000256" key="12">
    <source>
        <dbReference type="SAM" id="MobiDB-lite"/>
    </source>
</evidence>
<evidence type="ECO:0000256" key="4">
    <source>
        <dbReference type="ARBA" id="ARBA00022741"/>
    </source>
</evidence>
<dbReference type="Gene3D" id="3.40.50.300">
    <property type="entry name" value="P-loop containing nucleotide triphosphate hydrolases"/>
    <property type="match status" value="1"/>
</dbReference>
<dbReference type="GO" id="GO:0006886">
    <property type="term" value="P:intracellular protein transport"/>
    <property type="evidence" value="ECO:0007669"/>
    <property type="project" value="InterPro"/>
</dbReference>
<dbReference type="Gene3D" id="1.20.120.140">
    <property type="entry name" value="Signal recognition particle SRP54, nucleotide-binding domain"/>
    <property type="match status" value="1"/>
</dbReference>
<organism evidence="14 15">
    <name type="scientific">Giardia intestinalis</name>
    <name type="common">Giardia lamblia</name>
    <dbReference type="NCBI Taxonomy" id="5741"/>
    <lineage>
        <taxon>Eukaryota</taxon>
        <taxon>Metamonada</taxon>
        <taxon>Diplomonadida</taxon>
        <taxon>Hexamitidae</taxon>
        <taxon>Giardiinae</taxon>
        <taxon>Giardia</taxon>
    </lineage>
</organism>
<evidence type="ECO:0000256" key="1">
    <source>
        <dbReference type="ARBA" id="ARBA00004586"/>
    </source>
</evidence>
<dbReference type="Pfam" id="PF04086">
    <property type="entry name" value="SRP-alpha_N"/>
    <property type="match status" value="1"/>
</dbReference>
<evidence type="ECO:0000256" key="6">
    <source>
        <dbReference type="ARBA" id="ARBA00023134"/>
    </source>
</evidence>
<evidence type="ECO:0000256" key="5">
    <source>
        <dbReference type="ARBA" id="ARBA00022824"/>
    </source>
</evidence>
<comment type="caution">
    <text evidence="14">The sequence shown here is derived from an EMBL/GenBank/DDBJ whole genome shotgun (WGS) entry which is preliminary data.</text>
</comment>
<dbReference type="EMBL" id="AHGT01000037">
    <property type="protein sequence ID" value="ESU36903.1"/>
    <property type="molecule type" value="Genomic_DNA"/>
</dbReference>
<sequence>MLSSKMFDQLAFVHTSGLVIWQSAKQPSVYPIDHLITLVYVEKRAIPSPYILEGYALHYLYIKELSMFAIAIIKQGLTVSGAEDILLAMTHLFIKEYEASIRVLPVEYIKETYQSFDAQYDRNLKSLISTGKTLHERGLSVQQTNQESTAKDTAQLDPDSIGDKVVDLSADAASINLEDVKAKIKQMAFERQESLRASKRLSGLPDKKSNETTPQAKRNDRQVDEFLQYSKVETTKSSAANIIAEPEVSQASKPSSISDAKHITFTPSREAVFGLFNNKKELTSNDVEKLLSSLRQALINQNVASDVADELLKGVSASLEGEKVGLFSRTKSVVIQALKDSIRKIVQFEDRFLMKRILASKEERAAGQRSRPYVICMTGVNGVGKTTSIAKLLYIFKNNGLRSLVCACDSFRSGAVEQLQEHCNRLGATLYSQGYGKNASAIAKYGTKEAESLNYDICLIDTTGRQYNNGPLMQALGALVLENAPDVVLFVGEALTGNEGVQQLKQFDCALKSYTNSRGIDGIILTKFDTCGDKVGAALNLCFVCDLPILYVGTGQSYPDFGVLDPSHIADLIVGK</sequence>
<dbReference type="GO" id="GO:0006614">
    <property type="term" value="P:SRP-dependent cotranslational protein targeting to membrane"/>
    <property type="evidence" value="ECO:0007669"/>
    <property type="project" value="InterPro"/>
</dbReference>
<dbReference type="InterPro" id="IPR042101">
    <property type="entry name" value="SRP54_N_sf"/>
</dbReference>
<dbReference type="InterPro" id="IPR007222">
    <property type="entry name" value="Sig_recog_particle_rcpt_asu_N"/>
</dbReference>
<dbReference type="VEuPathDB" id="GiardiaDB:QR46_0667"/>
<evidence type="ECO:0000256" key="3">
    <source>
        <dbReference type="ARBA" id="ARBA00011870"/>
    </source>
</evidence>
<dbReference type="CDD" id="cd17876">
    <property type="entry name" value="SRalpha_C"/>
    <property type="match status" value="1"/>
</dbReference>
<keyword evidence="4" id="KW-0547">Nucleotide-binding</keyword>
<dbReference type="Proteomes" id="UP000018320">
    <property type="component" value="Unassembled WGS sequence"/>
</dbReference>
<dbReference type="VEuPathDB" id="GiardiaDB:GL50803_0014856"/>
<keyword evidence="6" id="KW-0342">GTP-binding</keyword>
<reference evidence="15" key="1">
    <citation type="submission" date="2012-02" db="EMBL/GenBank/DDBJ databases">
        <title>Genome sequencing of Giardia lamblia Genotypes A2 and B isolates (DH and GS) and comparative analysis with the genomes of Genotypes A1 and E (WB and Pig).</title>
        <authorList>
            <person name="Adam R."/>
            <person name="Dahlstrom E."/>
            <person name="Martens C."/>
            <person name="Bruno D."/>
            <person name="Barbian K."/>
            <person name="Porcella S.F."/>
            <person name="Nash T."/>
        </authorList>
    </citation>
    <scope>NUCLEOTIDE SEQUENCE</scope>
    <source>
        <strain evidence="15">DH</strain>
    </source>
</reference>
<dbReference type="PROSITE" id="PS00300">
    <property type="entry name" value="SRP54"/>
    <property type="match status" value="1"/>
</dbReference>
<proteinExistence type="inferred from homology"/>
<dbReference type="Gene3D" id="3.30.450.60">
    <property type="match status" value="1"/>
</dbReference>
<keyword evidence="5" id="KW-0256">Endoplasmic reticulum</keyword>
<dbReference type="GO" id="GO:0005525">
    <property type="term" value="F:GTP binding"/>
    <property type="evidence" value="ECO:0007669"/>
    <property type="project" value="UniProtKB-KW"/>
</dbReference>
<evidence type="ECO:0000313" key="15">
    <source>
        <dbReference type="Proteomes" id="UP000018320"/>
    </source>
</evidence>
<dbReference type="GO" id="GO:0003924">
    <property type="term" value="F:GTPase activity"/>
    <property type="evidence" value="ECO:0007669"/>
    <property type="project" value="InterPro"/>
</dbReference>
<accession>V6TDA3</accession>
<name>V6TDA3_GIAIN</name>
<dbReference type="SUPFAM" id="SSF52540">
    <property type="entry name" value="P-loop containing nucleoside triphosphate hydrolases"/>
    <property type="match status" value="1"/>
</dbReference>
<dbReference type="InterPro" id="IPR011012">
    <property type="entry name" value="Longin-like_dom_sf"/>
</dbReference>
<keyword evidence="8" id="KW-0675">Receptor</keyword>
<protein>
    <recommendedName>
        <fullName evidence="10">Signal recognition particle receptor subunit alpha homolog</fullName>
    </recommendedName>
    <alternativeName>
        <fullName evidence="11">Docking protein alpha</fullName>
    </alternativeName>
</protein>
<evidence type="ECO:0000313" key="14">
    <source>
        <dbReference type="EMBL" id="ESU36903.1"/>
    </source>
</evidence>
<dbReference type="SUPFAM" id="SSF64356">
    <property type="entry name" value="SNARE-like"/>
    <property type="match status" value="1"/>
</dbReference>
<evidence type="ECO:0000256" key="8">
    <source>
        <dbReference type="ARBA" id="ARBA00023170"/>
    </source>
</evidence>
<dbReference type="FunFam" id="3.40.50.300:FF:000566">
    <property type="entry name" value="Signal recognition particle receptor subunit alpha"/>
    <property type="match status" value="1"/>
</dbReference>
<keyword evidence="7" id="KW-0472">Membrane</keyword>
<dbReference type="AlphaFoldDB" id="V6TDA3"/>
<evidence type="ECO:0000256" key="10">
    <source>
        <dbReference type="ARBA" id="ARBA00071429"/>
    </source>
</evidence>
<evidence type="ECO:0000256" key="7">
    <source>
        <dbReference type="ARBA" id="ARBA00023136"/>
    </source>
</evidence>
<dbReference type="GO" id="GO:0005785">
    <property type="term" value="C:signal recognition particle receptor complex"/>
    <property type="evidence" value="ECO:0007669"/>
    <property type="project" value="InterPro"/>
</dbReference>
<dbReference type="SUPFAM" id="SSF47364">
    <property type="entry name" value="Domain of the SRP/SRP receptor G-proteins"/>
    <property type="match status" value="1"/>
</dbReference>
<comment type="subcellular location">
    <subcellularLocation>
        <location evidence="9">Endomembrane system</location>
        <topology evidence="9">Peripheral membrane protein</topology>
        <orientation evidence="9">Cytoplasmic side</orientation>
    </subcellularLocation>
    <subcellularLocation>
        <location evidence="1">Endoplasmic reticulum membrane</location>
    </subcellularLocation>
</comment>
<evidence type="ECO:0000256" key="9">
    <source>
        <dbReference type="ARBA" id="ARBA00029433"/>
    </source>
</evidence>
<gene>
    <name evidence="14" type="ORF">DHA2_14856</name>
</gene>
<dbReference type="InterPro" id="IPR027417">
    <property type="entry name" value="P-loop_NTPase"/>
</dbReference>
<dbReference type="SMART" id="SM00963">
    <property type="entry name" value="SRP54_N"/>
    <property type="match status" value="1"/>
</dbReference>
<dbReference type="VEuPathDB" id="GiardiaDB:GL50581_145"/>
<comment type="subunit">
    <text evidence="3">Heterodimer of an alpha and a beta chain.</text>
</comment>
<dbReference type="InterPro" id="IPR000897">
    <property type="entry name" value="SRP54_GTPase_dom"/>
</dbReference>
<comment type="similarity">
    <text evidence="2">Belongs to the GTP-binding SRP family.</text>
</comment>
<dbReference type="GO" id="GO:0005047">
    <property type="term" value="F:signal recognition particle binding"/>
    <property type="evidence" value="ECO:0007669"/>
    <property type="project" value="InterPro"/>
</dbReference>
<dbReference type="InterPro" id="IPR013822">
    <property type="entry name" value="Signal_recog_particl_SRP54_hlx"/>
</dbReference>
<dbReference type="Pfam" id="PF02881">
    <property type="entry name" value="SRP54_N"/>
    <property type="match status" value="1"/>
</dbReference>
<dbReference type="PANTHER" id="PTHR43134:SF1">
    <property type="entry name" value="SIGNAL RECOGNITION PARTICLE RECEPTOR SUBUNIT ALPHA"/>
    <property type="match status" value="1"/>
</dbReference>
<feature type="domain" description="SRP54-type proteins GTP-binding" evidence="13">
    <location>
        <begin position="548"/>
        <end position="561"/>
    </location>
</feature>
<feature type="region of interest" description="Disordered" evidence="12">
    <location>
        <begin position="195"/>
        <end position="224"/>
    </location>
</feature>